<sequence length="701" mass="77178">MGPTEKLDLRKSYFGEGSVEVSPPPPEGGEGGIRRLAVAKDELLSQPSPDVSVIPDVLEHAVAMLPHKNAVGWRDVVRVHEEKKVIKKVVDGEEREETKTWKYFELSDPKYWTFTEYREAIREVAKALVVLGLAQDDVMNIYAQTSPNWQLFSQACSLISTAIATSYETLGQEGLAHSLNEPDCRAVFTNADLLPTLLKVLPDTPAIQYVFYDGAPDFQLLDKISALEREGGGKIQHFHVDALRQLGREHKEVTDEVLAERRPTPETNACIMYTSGSTGKPKGVQLTHRNLIASLASVNFLYGHHLPEDSVYLAYLPLAHVFEFIVELVAIYVGATAVYARPKTLTDQSVRNCKGDLTVYQPTIMLGVPAVWEQIRKGIVGKLDQMGWVTKTVVETAMTVKKKQVPVLSWLMDKYVLSGIRAPTGGSIRLGINGGAAISKDTQEFMSLAVMPLMQGYGMTESCGMCAILPPELHQYGAVGLPVPSLEVKLLDCPDMGYTSKNDPPQGEICIRGPSVSKGYFKRPDLNEDETIFTKDGWFRTGDVGQWNEDGTLSIVDRLKNLIKLQSGEYIALEKLESIYKSCDLVSNVCVYASQDADQPIAIIVPNESNLRQAVKAAGSADSTTNLPDLCKDKAVRKLVLNACNEVGKKNKFKPAELLKGVILTAEEWTPENGLVTAAQKVNRGAVSKMFRDDIGELYSS</sequence>
<dbReference type="GO" id="GO:0005886">
    <property type="term" value="C:plasma membrane"/>
    <property type="evidence" value="ECO:0007669"/>
    <property type="project" value="TreeGrafter"/>
</dbReference>
<name>A0A8H5CCG4_9AGAR</name>
<keyword evidence="4" id="KW-0067">ATP-binding</keyword>
<dbReference type="GO" id="GO:0004467">
    <property type="term" value="F:long-chain fatty acid-CoA ligase activity"/>
    <property type="evidence" value="ECO:0007669"/>
    <property type="project" value="UniProtKB-EC"/>
</dbReference>
<dbReference type="PANTHER" id="PTHR43272">
    <property type="entry name" value="LONG-CHAIN-FATTY-ACID--COA LIGASE"/>
    <property type="match status" value="1"/>
</dbReference>
<organism evidence="8 9">
    <name type="scientific">Ephemerocybe angulata</name>
    <dbReference type="NCBI Taxonomy" id="980116"/>
    <lineage>
        <taxon>Eukaryota</taxon>
        <taxon>Fungi</taxon>
        <taxon>Dikarya</taxon>
        <taxon>Basidiomycota</taxon>
        <taxon>Agaricomycotina</taxon>
        <taxon>Agaricomycetes</taxon>
        <taxon>Agaricomycetidae</taxon>
        <taxon>Agaricales</taxon>
        <taxon>Agaricineae</taxon>
        <taxon>Psathyrellaceae</taxon>
        <taxon>Ephemerocybe</taxon>
    </lineage>
</organism>
<dbReference type="SUPFAM" id="SSF56801">
    <property type="entry name" value="Acetyl-CoA synthetase-like"/>
    <property type="match status" value="1"/>
</dbReference>
<keyword evidence="3" id="KW-0547">Nucleotide-binding</keyword>
<dbReference type="OrthoDB" id="1700726at2759"/>
<comment type="similarity">
    <text evidence="1">Belongs to the ATP-dependent AMP-binding enzyme family.</text>
</comment>
<evidence type="ECO:0000256" key="3">
    <source>
        <dbReference type="ARBA" id="ARBA00022741"/>
    </source>
</evidence>
<dbReference type="GO" id="GO:0005811">
    <property type="term" value="C:lipid droplet"/>
    <property type="evidence" value="ECO:0007669"/>
    <property type="project" value="TreeGrafter"/>
</dbReference>
<evidence type="ECO:0000256" key="4">
    <source>
        <dbReference type="ARBA" id="ARBA00022840"/>
    </source>
</evidence>
<evidence type="ECO:0000256" key="2">
    <source>
        <dbReference type="ARBA" id="ARBA00022598"/>
    </source>
</evidence>
<dbReference type="Gene3D" id="3.40.50.12780">
    <property type="entry name" value="N-terminal domain of ligase-like"/>
    <property type="match status" value="1"/>
</dbReference>
<dbReference type="PANTHER" id="PTHR43272:SF83">
    <property type="entry name" value="ACYL-COA SYNTHETASE LONG-CHAIN, ISOFORM J"/>
    <property type="match status" value="1"/>
</dbReference>
<evidence type="ECO:0000256" key="6">
    <source>
        <dbReference type="SAM" id="MobiDB-lite"/>
    </source>
</evidence>
<dbReference type="GO" id="GO:0005783">
    <property type="term" value="C:endoplasmic reticulum"/>
    <property type="evidence" value="ECO:0007669"/>
    <property type="project" value="TreeGrafter"/>
</dbReference>
<dbReference type="InterPro" id="IPR042099">
    <property type="entry name" value="ANL_N_sf"/>
</dbReference>
<dbReference type="Proteomes" id="UP000541558">
    <property type="component" value="Unassembled WGS sequence"/>
</dbReference>
<dbReference type="AlphaFoldDB" id="A0A8H5CCG4"/>
<keyword evidence="9" id="KW-1185">Reference proteome</keyword>
<comment type="catalytic activity">
    <reaction evidence="5">
        <text>a long-chain fatty acid + ATP + CoA = a long-chain fatty acyl-CoA + AMP + diphosphate</text>
        <dbReference type="Rhea" id="RHEA:15421"/>
        <dbReference type="ChEBI" id="CHEBI:30616"/>
        <dbReference type="ChEBI" id="CHEBI:33019"/>
        <dbReference type="ChEBI" id="CHEBI:57287"/>
        <dbReference type="ChEBI" id="CHEBI:57560"/>
        <dbReference type="ChEBI" id="CHEBI:83139"/>
        <dbReference type="ChEBI" id="CHEBI:456215"/>
        <dbReference type="EC" id="6.2.1.3"/>
    </reaction>
</comment>
<evidence type="ECO:0000313" key="9">
    <source>
        <dbReference type="Proteomes" id="UP000541558"/>
    </source>
</evidence>
<dbReference type="GO" id="GO:0035336">
    <property type="term" value="P:long-chain fatty-acyl-CoA metabolic process"/>
    <property type="evidence" value="ECO:0007669"/>
    <property type="project" value="TreeGrafter"/>
</dbReference>
<comment type="caution">
    <text evidence="8">The sequence shown here is derived from an EMBL/GenBank/DDBJ whole genome shotgun (WGS) entry which is preliminary data.</text>
</comment>
<proteinExistence type="inferred from homology"/>
<evidence type="ECO:0000259" key="7">
    <source>
        <dbReference type="Pfam" id="PF00501"/>
    </source>
</evidence>
<protein>
    <recommendedName>
        <fullName evidence="7">AMP-dependent synthetase/ligase domain-containing protein</fullName>
    </recommendedName>
</protein>
<feature type="domain" description="AMP-dependent synthetase/ligase" evidence="7">
    <location>
        <begin position="107"/>
        <end position="521"/>
    </location>
</feature>
<evidence type="ECO:0000313" key="8">
    <source>
        <dbReference type="EMBL" id="KAF5338709.1"/>
    </source>
</evidence>
<gene>
    <name evidence="8" type="ORF">D9611_013348</name>
</gene>
<dbReference type="EMBL" id="JAACJK010000011">
    <property type="protein sequence ID" value="KAF5338709.1"/>
    <property type="molecule type" value="Genomic_DNA"/>
</dbReference>
<dbReference type="PROSITE" id="PS00455">
    <property type="entry name" value="AMP_BINDING"/>
    <property type="match status" value="1"/>
</dbReference>
<dbReference type="InterPro" id="IPR020845">
    <property type="entry name" value="AMP-binding_CS"/>
</dbReference>
<evidence type="ECO:0000256" key="1">
    <source>
        <dbReference type="ARBA" id="ARBA00006432"/>
    </source>
</evidence>
<feature type="compositionally biased region" description="Basic and acidic residues" evidence="6">
    <location>
        <begin position="1"/>
        <end position="13"/>
    </location>
</feature>
<accession>A0A8H5CCG4</accession>
<keyword evidence="2" id="KW-0436">Ligase</keyword>
<reference evidence="8 9" key="1">
    <citation type="journal article" date="2020" name="ISME J.">
        <title>Uncovering the hidden diversity of litter-decomposition mechanisms in mushroom-forming fungi.</title>
        <authorList>
            <person name="Floudas D."/>
            <person name="Bentzer J."/>
            <person name="Ahren D."/>
            <person name="Johansson T."/>
            <person name="Persson P."/>
            <person name="Tunlid A."/>
        </authorList>
    </citation>
    <scope>NUCLEOTIDE SEQUENCE [LARGE SCALE GENOMIC DNA]</scope>
    <source>
        <strain evidence="8 9">CBS 175.51</strain>
    </source>
</reference>
<dbReference type="Pfam" id="PF00501">
    <property type="entry name" value="AMP-binding"/>
    <property type="match status" value="1"/>
</dbReference>
<evidence type="ECO:0000256" key="5">
    <source>
        <dbReference type="ARBA" id="ARBA00036813"/>
    </source>
</evidence>
<dbReference type="GO" id="GO:0005524">
    <property type="term" value="F:ATP binding"/>
    <property type="evidence" value="ECO:0007669"/>
    <property type="project" value="UniProtKB-KW"/>
</dbReference>
<dbReference type="InterPro" id="IPR000873">
    <property type="entry name" value="AMP-dep_synth/lig_dom"/>
</dbReference>
<feature type="region of interest" description="Disordered" evidence="6">
    <location>
        <begin position="1"/>
        <end position="32"/>
    </location>
</feature>